<dbReference type="GO" id="GO:0062060">
    <property type="term" value="F:NuA4 histone acetyltransferase complex binding"/>
    <property type="evidence" value="ECO:0007669"/>
    <property type="project" value="EnsemblFungi"/>
</dbReference>
<name>A0A0W0D5Q3_CANGB</name>
<evidence type="ECO:0000259" key="2">
    <source>
        <dbReference type="Pfam" id="PF25318"/>
    </source>
</evidence>
<feature type="compositionally biased region" description="Polar residues" evidence="1">
    <location>
        <begin position="418"/>
        <end position="436"/>
    </location>
</feature>
<evidence type="ECO:0000313" key="4">
    <source>
        <dbReference type="Proteomes" id="UP000054886"/>
    </source>
</evidence>
<comment type="caution">
    <text evidence="3">The sequence shown here is derived from an EMBL/GenBank/DDBJ whole genome shotgun (WGS) entry which is preliminary data.</text>
</comment>
<feature type="compositionally biased region" description="Low complexity" evidence="1">
    <location>
        <begin position="545"/>
        <end position="583"/>
    </location>
</feature>
<reference evidence="3 4" key="1">
    <citation type="submission" date="2015-10" db="EMBL/GenBank/DDBJ databases">
        <title>Draft genomes sequences of Candida glabrata isolates 1A, 1B, 2A, 2B, 3A and 3B.</title>
        <authorList>
            <person name="Haavelsrud O.E."/>
            <person name="Gaustad P."/>
        </authorList>
    </citation>
    <scope>NUCLEOTIDE SEQUENCE [LARGE SCALE GENOMIC DNA]</scope>
    <source>
        <strain evidence="3">910700640</strain>
    </source>
</reference>
<sequence length="639" mass="67745">MALANSRPMQIPNMESDLIHNTTSPVFQPTSLMSPLSTTSDISMNMGMNIPMGMAMGMSIDPNDVNNSPNSINSQLLDHSTNDLMSGINSGNGNGTDMSMSMSMSLGLSPVSLDMGNGIKNKNGNNSSITPQQQEANAKATASNKKKDSSKKDGTNNSKDNNGSSSNAGPNNIMIELSKMIPVTGERPKPTDRSEPLDDDVLYAVFLILWEIDADQQGMTVKQICDHLLTRHPEMSNLSTKLSNLISAKLNAYVKKTEKGEKTMKYALSREWSNSSPRRMLYMYRGILSENYKEHALAASEKLKKQQELMGLSAEKKKAGSIDLSADSPLTDMSSSSETSINGGIHSNGSVDPAAMPFSKDMNNGFTFSPDFNIPYSTSPVSVNLSPAVDELDGLSPTSTPRKLNISKKMNKNDESTKGNLKTGTKNGTDNQTVSGPASKKQKIKSSSSSASFQQLGERLTANGNDKNSSSGGQPSANLSLNAIRHSAQGGSSSGSNYITAAAAAPRLSRSASRGSFKSSSQASASALAAIQKVISTQLPIEFSQASTPSVSRSSSSIGGSAGGKSPTSSTSSVSSGGSNITTPSGDESTPKNIYCTNNFSYEHPANAMWFKIVREGFLTSDIDPPESLSLEDLENIMS</sequence>
<dbReference type="Proteomes" id="UP000054886">
    <property type="component" value="Unassembled WGS sequence"/>
</dbReference>
<dbReference type="VEuPathDB" id="FungiDB:CAGL0G06380g"/>
<dbReference type="VEuPathDB" id="FungiDB:GWK60_G06171"/>
<dbReference type="GO" id="GO:0005634">
    <property type="term" value="C:nucleus"/>
    <property type="evidence" value="ECO:0007669"/>
    <property type="project" value="EnsemblFungi"/>
</dbReference>
<feature type="compositionally biased region" description="Basic and acidic residues" evidence="1">
    <location>
        <begin position="145"/>
        <end position="154"/>
    </location>
</feature>
<gene>
    <name evidence="3" type="ORF">AO440_001750</name>
</gene>
<dbReference type="VEuPathDB" id="FungiDB:B1J91_G06380g"/>
<protein>
    <submittedName>
        <fullName evidence="3">Protein GDS1</fullName>
    </submittedName>
</protein>
<feature type="domain" description="GDS1 winged helix" evidence="2">
    <location>
        <begin position="194"/>
        <end position="289"/>
    </location>
</feature>
<feature type="region of interest" description="Disordered" evidence="1">
    <location>
        <begin position="390"/>
        <end position="454"/>
    </location>
</feature>
<dbReference type="VEuPathDB" id="FungiDB:GVI51_G06215"/>
<feature type="region of interest" description="Disordered" evidence="1">
    <location>
        <begin position="85"/>
        <end position="172"/>
    </location>
</feature>
<organism evidence="3 4">
    <name type="scientific">Candida glabrata</name>
    <name type="common">Yeast</name>
    <name type="synonym">Torulopsis glabrata</name>
    <dbReference type="NCBI Taxonomy" id="5478"/>
    <lineage>
        <taxon>Eukaryota</taxon>
        <taxon>Fungi</taxon>
        <taxon>Dikarya</taxon>
        <taxon>Ascomycota</taxon>
        <taxon>Saccharomycotina</taxon>
        <taxon>Saccharomycetes</taxon>
        <taxon>Saccharomycetales</taxon>
        <taxon>Saccharomycetaceae</taxon>
        <taxon>Nakaseomyces</taxon>
    </lineage>
</organism>
<proteinExistence type="predicted"/>
<evidence type="ECO:0000313" key="3">
    <source>
        <dbReference type="EMBL" id="KTB07184.1"/>
    </source>
</evidence>
<feature type="compositionally biased region" description="Polar residues" evidence="1">
    <location>
        <begin position="331"/>
        <end position="348"/>
    </location>
</feature>
<dbReference type="EMBL" id="LLZZ01000108">
    <property type="protein sequence ID" value="KTB07184.1"/>
    <property type="molecule type" value="Genomic_DNA"/>
</dbReference>
<feature type="compositionally biased region" description="Low complexity" evidence="1">
    <location>
        <begin position="155"/>
        <end position="172"/>
    </location>
</feature>
<dbReference type="GO" id="GO:0009060">
    <property type="term" value="P:aerobic respiration"/>
    <property type="evidence" value="ECO:0007669"/>
    <property type="project" value="EnsemblFungi"/>
</dbReference>
<dbReference type="InterPro" id="IPR057511">
    <property type="entry name" value="WH_GDS1"/>
</dbReference>
<evidence type="ECO:0000256" key="1">
    <source>
        <dbReference type="SAM" id="MobiDB-lite"/>
    </source>
</evidence>
<feature type="compositionally biased region" description="Low complexity" evidence="1">
    <location>
        <begin position="89"/>
        <end position="129"/>
    </location>
</feature>
<feature type="region of interest" description="Disordered" evidence="1">
    <location>
        <begin position="545"/>
        <end position="592"/>
    </location>
</feature>
<dbReference type="AlphaFoldDB" id="A0A0W0D5Q3"/>
<dbReference type="Pfam" id="PF25318">
    <property type="entry name" value="WHD_GDS1"/>
    <property type="match status" value="1"/>
</dbReference>
<accession>A0A0W0D5Q3</accession>
<feature type="region of interest" description="Disordered" evidence="1">
    <location>
        <begin position="324"/>
        <end position="348"/>
    </location>
</feature>